<dbReference type="EMBL" id="RBXX01000002">
    <property type="protein sequence ID" value="RKT88983.1"/>
    <property type="molecule type" value="Genomic_DNA"/>
</dbReference>
<evidence type="ECO:0000313" key="4">
    <source>
        <dbReference type="Proteomes" id="UP000199398"/>
    </source>
</evidence>
<keyword evidence="5" id="KW-1185">Reference proteome</keyword>
<evidence type="ECO:0000313" key="2">
    <source>
        <dbReference type="EMBL" id="RKT88983.1"/>
    </source>
</evidence>
<dbReference type="AlphaFoldDB" id="A0A1I5C378"/>
<name>A0A1I5C378_9PSEU</name>
<dbReference type="EMBL" id="FOUP01000007">
    <property type="protein sequence ID" value="SFN81530.1"/>
    <property type="molecule type" value="Genomic_DNA"/>
</dbReference>
<proteinExistence type="predicted"/>
<dbReference type="Proteomes" id="UP000199398">
    <property type="component" value="Unassembled WGS sequence"/>
</dbReference>
<accession>A0A1I5C378</accession>
<evidence type="ECO:0000313" key="3">
    <source>
        <dbReference type="EMBL" id="SFN81530.1"/>
    </source>
</evidence>
<evidence type="ECO:0000313" key="5">
    <source>
        <dbReference type="Proteomes" id="UP000270697"/>
    </source>
</evidence>
<reference evidence="2 5" key="2">
    <citation type="submission" date="2018-10" db="EMBL/GenBank/DDBJ databases">
        <title>Sequencing the genomes of 1000 actinobacteria strains.</title>
        <authorList>
            <person name="Klenk H.-P."/>
        </authorList>
    </citation>
    <scope>NUCLEOTIDE SEQUENCE [LARGE SCALE GENOMIC DNA]</scope>
    <source>
        <strain evidence="2 5">DSM 45119</strain>
    </source>
</reference>
<evidence type="ECO:0000256" key="1">
    <source>
        <dbReference type="SAM" id="MobiDB-lite"/>
    </source>
</evidence>
<feature type="region of interest" description="Disordered" evidence="1">
    <location>
        <begin position="1"/>
        <end position="43"/>
    </location>
</feature>
<gene>
    <name evidence="2" type="ORF">ATL45_7429</name>
    <name evidence="3" type="ORF">SAMN05421805_10752</name>
</gene>
<sequence>MAEPGPACSAPPSTSRIPFRRRDFSTAPPPRGKKMGHPPGGWPILSALAGPTTEQWNAPYSAASRCEAGRAKAARPATNMMAALTRKATW</sequence>
<organism evidence="3 4">
    <name type="scientific">Saccharopolyspora antimicrobica</name>
    <dbReference type="NCBI Taxonomy" id="455193"/>
    <lineage>
        <taxon>Bacteria</taxon>
        <taxon>Bacillati</taxon>
        <taxon>Actinomycetota</taxon>
        <taxon>Actinomycetes</taxon>
        <taxon>Pseudonocardiales</taxon>
        <taxon>Pseudonocardiaceae</taxon>
        <taxon>Saccharopolyspora</taxon>
    </lineage>
</organism>
<dbReference type="Proteomes" id="UP000270697">
    <property type="component" value="Unassembled WGS sequence"/>
</dbReference>
<reference evidence="3 4" key="1">
    <citation type="submission" date="2016-10" db="EMBL/GenBank/DDBJ databases">
        <authorList>
            <person name="de Groot N.N."/>
        </authorList>
    </citation>
    <scope>NUCLEOTIDE SEQUENCE [LARGE SCALE GENOMIC DNA]</scope>
    <source>
        <strain evidence="3 4">CPCC 201259</strain>
    </source>
</reference>
<protein>
    <submittedName>
        <fullName evidence="3">Uncharacterized protein</fullName>
    </submittedName>
</protein>